<dbReference type="EMBL" id="FNED01000022">
    <property type="protein sequence ID" value="SDJ61490.1"/>
    <property type="molecule type" value="Genomic_DNA"/>
</dbReference>
<keyword evidence="4" id="KW-1185">Reference proteome</keyword>
<reference evidence="2 4" key="1">
    <citation type="submission" date="2015-07" db="EMBL/GenBank/DDBJ databases">
        <title>Fjat-14205 dsm 2895.</title>
        <authorList>
            <person name="Liu B."/>
            <person name="Wang J."/>
            <person name="Zhu Y."/>
            <person name="Liu G."/>
            <person name="Chen Q."/>
            <person name="Chen Z."/>
            <person name="Lan J."/>
            <person name="Che J."/>
            <person name="Ge C."/>
            <person name="Shi H."/>
            <person name="Pan Z."/>
            <person name="Liu X."/>
        </authorList>
    </citation>
    <scope>NUCLEOTIDE SEQUENCE [LARGE SCALE GENOMIC DNA]</scope>
    <source>
        <strain evidence="2 4">DSM 2895</strain>
    </source>
</reference>
<organism evidence="2 4">
    <name type="scientific">Aneurinibacillus migulanus</name>
    <name type="common">Bacillus migulanus</name>
    <dbReference type="NCBI Taxonomy" id="47500"/>
    <lineage>
        <taxon>Bacteria</taxon>
        <taxon>Bacillati</taxon>
        <taxon>Bacillota</taxon>
        <taxon>Bacilli</taxon>
        <taxon>Bacillales</taxon>
        <taxon>Paenibacillaceae</taxon>
        <taxon>Aneurinibacillus group</taxon>
        <taxon>Aneurinibacillus</taxon>
    </lineage>
</organism>
<proteinExistence type="predicted"/>
<dbReference type="RefSeq" id="WP_043064604.1">
    <property type="nucleotide sequence ID" value="NZ_BJOA01000129.1"/>
</dbReference>
<dbReference type="PATRIC" id="fig|47500.8.peg.3860"/>
<sequence>MNGFLPWAEETLYDLVDTDIVKGYDDGEGTVTVRPNAPITRAELTSLLVRVLDLKAAENTKTFTDVPKGKWFYNDVNTAASLGIVSGINATQFAPNFITLILRHRTLKKKWSH</sequence>
<protein>
    <submittedName>
        <fullName evidence="3">S-layer homology domain-containing protein</fullName>
    </submittedName>
</protein>
<dbReference type="GeneID" id="42306931"/>
<evidence type="ECO:0000259" key="1">
    <source>
        <dbReference type="PROSITE" id="PS51272"/>
    </source>
</evidence>
<evidence type="ECO:0000313" key="4">
    <source>
        <dbReference type="Proteomes" id="UP000037269"/>
    </source>
</evidence>
<gene>
    <name evidence="2" type="ORF">AF333_17335</name>
    <name evidence="3" type="ORF">SAMN04487909_12251</name>
</gene>
<accession>A0A0D1VFB0</accession>
<dbReference type="AlphaFoldDB" id="A0A0D1VFB0"/>
<evidence type="ECO:0000313" key="2">
    <source>
        <dbReference type="EMBL" id="KON96978.1"/>
    </source>
</evidence>
<dbReference type="PROSITE" id="PS51272">
    <property type="entry name" value="SLH"/>
    <property type="match status" value="1"/>
</dbReference>
<dbReference type="Proteomes" id="UP000182836">
    <property type="component" value="Unassembled WGS sequence"/>
</dbReference>
<name>A0A0D1VFB0_ANEMI</name>
<dbReference type="EMBL" id="LGUG01000004">
    <property type="protein sequence ID" value="KON96978.1"/>
    <property type="molecule type" value="Genomic_DNA"/>
</dbReference>
<evidence type="ECO:0000313" key="5">
    <source>
        <dbReference type="Proteomes" id="UP000182836"/>
    </source>
</evidence>
<dbReference type="STRING" id="47500.AF333_17335"/>
<feature type="domain" description="SLH" evidence="1">
    <location>
        <begin position="1"/>
        <end position="62"/>
    </location>
</feature>
<dbReference type="Pfam" id="PF00395">
    <property type="entry name" value="SLH"/>
    <property type="match status" value="2"/>
</dbReference>
<evidence type="ECO:0000313" key="3">
    <source>
        <dbReference type="EMBL" id="SDJ61490.1"/>
    </source>
</evidence>
<dbReference type="InterPro" id="IPR001119">
    <property type="entry name" value="SLH_dom"/>
</dbReference>
<dbReference type="Proteomes" id="UP000037269">
    <property type="component" value="Unassembled WGS sequence"/>
</dbReference>
<reference evidence="3 5" key="2">
    <citation type="submission" date="2016-10" db="EMBL/GenBank/DDBJ databases">
        <authorList>
            <person name="de Groot N.N."/>
        </authorList>
    </citation>
    <scope>NUCLEOTIDE SEQUENCE [LARGE SCALE GENOMIC DNA]</scope>
    <source>
        <strain evidence="3 5">DSM 2895</strain>
    </source>
</reference>
<dbReference type="OrthoDB" id="174569at2"/>